<reference evidence="1" key="1">
    <citation type="submission" date="2021-06" db="EMBL/GenBank/DDBJ databases">
        <authorList>
            <person name="Hodson N. C."/>
            <person name="Mongue J. A."/>
            <person name="Jaron S. K."/>
        </authorList>
    </citation>
    <scope>NUCLEOTIDE SEQUENCE</scope>
</reference>
<gene>
    <name evidence="1" type="ORF">AFUS01_LOCUS45620</name>
</gene>
<protein>
    <submittedName>
        <fullName evidence="1">Uncharacterized protein</fullName>
    </submittedName>
</protein>
<feature type="non-terminal residue" evidence="1">
    <location>
        <position position="1"/>
    </location>
</feature>
<name>A0A8J2Q158_9HEXA</name>
<evidence type="ECO:0000313" key="2">
    <source>
        <dbReference type="Proteomes" id="UP000708208"/>
    </source>
</evidence>
<dbReference type="Proteomes" id="UP000708208">
    <property type="component" value="Unassembled WGS sequence"/>
</dbReference>
<accession>A0A8J2Q158</accession>
<dbReference type="AlphaFoldDB" id="A0A8J2Q158"/>
<evidence type="ECO:0000313" key="1">
    <source>
        <dbReference type="EMBL" id="CAG7836367.1"/>
    </source>
</evidence>
<comment type="caution">
    <text evidence="1">The sequence shown here is derived from an EMBL/GenBank/DDBJ whole genome shotgun (WGS) entry which is preliminary data.</text>
</comment>
<proteinExistence type="predicted"/>
<sequence>MNIQTSDGAKQFSAYLVYYRYRRRDSYTQPLPVYREAYCDGMEHQ</sequence>
<keyword evidence="2" id="KW-1185">Reference proteome</keyword>
<dbReference type="EMBL" id="CAJVCH010570998">
    <property type="protein sequence ID" value="CAG7836367.1"/>
    <property type="molecule type" value="Genomic_DNA"/>
</dbReference>
<organism evidence="1 2">
    <name type="scientific">Allacma fusca</name>
    <dbReference type="NCBI Taxonomy" id="39272"/>
    <lineage>
        <taxon>Eukaryota</taxon>
        <taxon>Metazoa</taxon>
        <taxon>Ecdysozoa</taxon>
        <taxon>Arthropoda</taxon>
        <taxon>Hexapoda</taxon>
        <taxon>Collembola</taxon>
        <taxon>Symphypleona</taxon>
        <taxon>Sminthuridae</taxon>
        <taxon>Allacma</taxon>
    </lineage>
</organism>